<dbReference type="EMBL" id="JAHRIQ010083289">
    <property type="protein sequence ID" value="MEQ2248633.1"/>
    <property type="molecule type" value="Genomic_DNA"/>
</dbReference>
<accession>A0ABV0UX62</accession>
<proteinExistence type="predicted"/>
<feature type="region of interest" description="Disordered" evidence="1">
    <location>
        <begin position="95"/>
        <end position="117"/>
    </location>
</feature>
<reference evidence="2 3" key="1">
    <citation type="submission" date="2021-06" db="EMBL/GenBank/DDBJ databases">
        <authorList>
            <person name="Palmer J.M."/>
        </authorList>
    </citation>
    <scope>NUCLEOTIDE SEQUENCE [LARGE SCALE GENOMIC DNA]</scope>
    <source>
        <strain evidence="3">if_2019</strain>
        <tissue evidence="2">Muscle</tissue>
    </source>
</reference>
<evidence type="ECO:0000313" key="3">
    <source>
        <dbReference type="Proteomes" id="UP001482620"/>
    </source>
</evidence>
<name>A0ABV0UX62_9TELE</name>
<dbReference type="PROSITE" id="PS51257">
    <property type="entry name" value="PROKAR_LIPOPROTEIN"/>
    <property type="match status" value="1"/>
</dbReference>
<dbReference type="Proteomes" id="UP001482620">
    <property type="component" value="Unassembled WGS sequence"/>
</dbReference>
<protein>
    <submittedName>
        <fullName evidence="2">Uncharacterized protein</fullName>
    </submittedName>
</protein>
<comment type="caution">
    <text evidence="2">The sequence shown here is derived from an EMBL/GenBank/DDBJ whole genome shotgun (WGS) entry which is preliminary data.</text>
</comment>
<keyword evidence="3" id="KW-1185">Reference proteome</keyword>
<gene>
    <name evidence="2" type="ORF">ILYODFUR_020922</name>
</gene>
<organism evidence="2 3">
    <name type="scientific">Ilyodon furcidens</name>
    <name type="common">goldbreast splitfin</name>
    <dbReference type="NCBI Taxonomy" id="33524"/>
    <lineage>
        <taxon>Eukaryota</taxon>
        <taxon>Metazoa</taxon>
        <taxon>Chordata</taxon>
        <taxon>Craniata</taxon>
        <taxon>Vertebrata</taxon>
        <taxon>Euteleostomi</taxon>
        <taxon>Actinopterygii</taxon>
        <taxon>Neopterygii</taxon>
        <taxon>Teleostei</taxon>
        <taxon>Neoteleostei</taxon>
        <taxon>Acanthomorphata</taxon>
        <taxon>Ovalentaria</taxon>
        <taxon>Atherinomorphae</taxon>
        <taxon>Cyprinodontiformes</taxon>
        <taxon>Goodeidae</taxon>
        <taxon>Ilyodon</taxon>
    </lineage>
</organism>
<evidence type="ECO:0000313" key="2">
    <source>
        <dbReference type="EMBL" id="MEQ2248633.1"/>
    </source>
</evidence>
<evidence type="ECO:0000256" key="1">
    <source>
        <dbReference type="SAM" id="MobiDB-lite"/>
    </source>
</evidence>
<sequence length="117" mass="12723">MPISPKNCSGVGETAYGSTGGASGSCGWKMEMTVVNSGKQEGRGLETRKGTEFWRTSDFLEVGIRGDAVLLMHLLIGLDELQLRRHTCQSHPAIKEEAQLWAPPTPPPPPTIRTLHL</sequence>
<feature type="region of interest" description="Disordered" evidence="1">
    <location>
        <begin position="1"/>
        <end position="27"/>
    </location>
</feature>